<name>A0A942TDK2_9BACI</name>
<protein>
    <submittedName>
        <fullName evidence="1">Uncharacterized protein</fullName>
    </submittedName>
</protein>
<dbReference type="RefSeq" id="WP_213125065.1">
    <property type="nucleotide sequence ID" value="NZ_JAGYPG010000002.1"/>
</dbReference>
<proteinExistence type="predicted"/>
<sequence>MLDVRRECSRYNLLLSQFTLDEDFNIASVKSFERIFNFLYEHTNIYYLGFVKEENLIQYLEYHRTNQFSDISFIEAIKDVKLFQKYLRNHKQINHHVHIDLSLKNSDQWINL</sequence>
<gene>
    <name evidence="1" type="ORF">KHA97_12525</name>
</gene>
<organism evidence="1 2">
    <name type="scientific">Lederbergia citri</name>
    <dbReference type="NCBI Taxonomy" id="2833580"/>
    <lineage>
        <taxon>Bacteria</taxon>
        <taxon>Bacillati</taxon>
        <taxon>Bacillota</taxon>
        <taxon>Bacilli</taxon>
        <taxon>Bacillales</taxon>
        <taxon>Bacillaceae</taxon>
        <taxon>Lederbergia</taxon>
    </lineage>
</organism>
<comment type="caution">
    <text evidence="1">The sequence shown here is derived from an EMBL/GenBank/DDBJ whole genome shotgun (WGS) entry which is preliminary data.</text>
</comment>
<evidence type="ECO:0000313" key="1">
    <source>
        <dbReference type="EMBL" id="MBS4195885.1"/>
    </source>
</evidence>
<reference evidence="1 2" key="1">
    <citation type="submission" date="2021-05" db="EMBL/GenBank/DDBJ databases">
        <title>Novel Bacillus species.</title>
        <authorList>
            <person name="Liu G."/>
        </authorList>
    </citation>
    <scope>NUCLEOTIDE SEQUENCE [LARGE SCALE GENOMIC DNA]</scope>
    <source>
        <strain evidence="2">FJAT-49780</strain>
    </source>
</reference>
<keyword evidence="2" id="KW-1185">Reference proteome</keyword>
<dbReference type="AlphaFoldDB" id="A0A942TDK2"/>
<dbReference type="Proteomes" id="UP000681414">
    <property type="component" value="Unassembled WGS sequence"/>
</dbReference>
<accession>A0A942TDK2</accession>
<dbReference type="EMBL" id="JAGYPG010000002">
    <property type="protein sequence ID" value="MBS4195885.1"/>
    <property type="molecule type" value="Genomic_DNA"/>
</dbReference>
<evidence type="ECO:0000313" key="2">
    <source>
        <dbReference type="Proteomes" id="UP000681414"/>
    </source>
</evidence>